<dbReference type="RefSeq" id="WP_284078279.1">
    <property type="nucleotide sequence ID" value="NZ_JAVLSM010000007.1"/>
</dbReference>
<reference evidence="1" key="1">
    <citation type="submission" date="2023-02" db="EMBL/GenBank/DDBJ databases">
        <title>Description of Herbaspirillum huttiense subsp. nephrolepsisexaltata and Herbaspirillum huttiense subsp. lycopersicon.</title>
        <authorList>
            <person name="Poudel M."/>
            <person name="Sharma A."/>
            <person name="Goss E."/>
            <person name="Tapia J.H."/>
            <person name="Harmon C.M."/>
            <person name="Jones J.B."/>
        </authorList>
    </citation>
    <scope>NUCLEOTIDE SEQUENCE</scope>
    <source>
        <strain evidence="1">NC40101</strain>
    </source>
</reference>
<gene>
    <name evidence="1" type="ORF">RJN63_12435</name>
</gene>
<sequence length="196" mass="21489">MNIHLAAAAYASYSFDGMVVLTKEVWEPANLGWQRTIMVLSESPVADDRLERGVFLVQECAGTVTAVLTLAGRTVGSLPSDWREAAMCVHQRPDGTSVEIPKLARRHALLHNALNDEADSMQKTAMLRECDALGKALLTEYGFTAEQLGANALDVDLETFVKFVKNGFYRSDFAVPFSVLAADREANVRIPWALAT</sequence>
<organism evidence="1">
    <name type="scientific">Herbaspirillum huttiense subsp. nephrolepidis</name>
    <dbReference type="NCBI Taxonomy" id="3075126"/>
    <lineage>
        <taxon>Bacteria</taxon>
        <taxon>Pseudomonadati</taxon>
        <taxon>Pseudomonadota</taxon>
        <taxon>Betaproteobacteria</taxon>
        <taxon>Burkholderiales</taxon>
        <taxon>Oxalobacteraceae</taxon>
        <taxon>Herbaspirillum</taxon>
    </lineage>
</organism>
<dbReference type="EMBL" id="JAVRAA010000005">
    <property type="protein sequence ID" value="MDT0337643.1"/>
    <property type="molecule type" value="Genomic_DNA"/>
</dbReference>
<comment type="caution">
    <text evidence="1">The sequence shown here is derived from an EMBL/GenBank/DDBJ whole genome shotgun (WGS) entry which is preliminary data.</text>
</comment>
<proteinExistence type="predicted"/>
<accession>A0AAE4G899</accession>
<evidence type="ECO:0000313" key="1">
    <source>
        <dbReference type="EMBL" id="MDT0337643.1"/>
    </source>
</evidence>
<dbReference type="AlphaFoldDB" id="A0AAE4G899"/>
<protein>
    <submittedName>
        <fullName evidence="1">Uncharacterized protein</fullName>
    </submittedName>
</protein>
<name>A0AAE4G899_9BURK</name>